<keyword evidence="1" id="KW-0808">Transferase</keyword>
<reference evidence="1 2" key="1">
    <citation type="submission" date="2017-06" db="EMBL/GenBank/DDBJ databases">
        <title>Novel microbial phyla capable of carbon fixation and sulfur reduction in deep-sea sediments.</title>
        <authorList>
            <person name="Huang J."/>
            <person name="Baker B."/>
            <person name="Wang Y."/>
        </authorList>
    </citation>
    <scope>NUCLEOTIDE SEQUENCE [LARGE SCALE GENOMIC DNA]</scope>
    <source>
        <strain evidence="1">B3_TA06</strain>
    </source>
</reference>
<dbReference type="Pfam" id="PF00132">
    <property type="entry name" value="Hexapep"/>
    <property type="match status" value="2"/>
</dbReference>
<dbReference type="PANTHER" id="PTHR43300:SF4">
    <property type="entry name" value="ACYL-[ACYL-CARRIER-PROTEIN]--UDP-N-ACETYLGLUCOSAMINE O-ACYLTRANSFERASE"/>
    <property type="match status" value="1"/>
</dbReference>
<dbReference type="SUPFAM" id="SSF51161">
    <property type="entry name" value="Trimeric LpxA-like enzymes"/>
    <property type="match status" value="1"/>
</dbReference>
<dbReference type="PANTHER" id="PTHR43300">
    <property type="entry name" value="ACETYLTRANSFERASE"/>
    <property type="match status" value="1"/>
</dbReference>
<dbReference type="GO" id="GO:0016740">
    <property type="term" value="F:transferase activity"/>
    <property type="evidence" value="ECO:0007669"/>
    <property type="project" value="UniProtKB-KW"/>
</dbReference>
<dbReference type="CDD" id="cd03358">
    <property type="entry name" value="LbH_WxcM_N_like"/>
    <property type="match status" value="1"/>
</dbReference>
<name>A0A532V6Q5_UNCT6</name>
<sequence>MNEKPYFVHPTAVVDEPVEIGEGTKVWHFSHIMSGAKIGAKCSLGQNVYVGSRVKIGNNCKIQNNVSIYDLVTLDDNVFCGPSCVFTNDMNPRAAYPKGGVWIPTLVKEGASIGANATILCGITLGKHCFIGAGAVIHKDVPDYALMVGVPGRQIGWMCECGERLRFDDKDTATCNARCKGTYKLEDGKVRRIS</sequence>
<comment type="caution">
    <text evidence="1">The sequence shown here is derived from an EMBL/GenBank/DDBJ whole genome shotgun (WGS) entry which is preliminary data.</text>
</comment>
<dbReference type="InterPro" id="IPR001451">
    <property type="entry name" value="Hexapep"/>
</dbReference>
<gene>
    <name evidence="1" type="ORF">CEE36_06355</name>
</gene>
<dbReference type="InterPro" id="IPR050179">
    <property type="entry name" value="Trans_hexapeptide_repeat"/>
</dbReference>
<dbReference type="InterPro" id="IPR011004">
    <property type="entry name" value="Trimer_LpxA-like_sf"/>
</dbReference>
<evidence type="ECO:0000313" key="2">
    <source>
        <dbReference type="Proteomes" id="UP000317778"/>
    </source>
</evidence>
<organism evidence="1 2">
    <name type="scientific">candidate division TA06 bacterium B3_TA06</name>
    <dbReference type="NCBI Taxonomy" id="2012487"/>
    <lineage>
        <taxon>Bacteria</taxon>
        <taxon>Bacteria division TA06</taxon>
    </lineage>
</organism>
<accession>A0A532V6Q5</accession>
<protein>
    <submittedName>
        <fullName evidence="1">N-acetyltransferase</fullName>
    </submittedName>
</protein>
<evidence type="ECO:0000313" key="1">
    <source>
        <dbReference type="EMBL" id="TKJ42884.1"/>
    </source>
</evidence>
<dbReference type="EMBL" id="NJBO01000008">
    <property type="protein sequence ID" value="TKJ42884.1"/>
    <property type="molecule type" value="Genomic_DNA"/>
</dbReference>
<dbReference type="AlphaFoldDB" id="A0A532V6Q5"/>
<dbReference type="Gene3D" id="2.160.10.10">
    <property type="entry name" value="Hexapeptide repeat proteins"/>
    <property type="match status" value="1"/>
</dbReference>
<dbReference type="Proteomes" id="UP000317778">
    <property type="component" value="Unassembled WGS sequence"/>
</dbReference>
<proteinExistence type="predicted"/>